<dbReference type="InterPro" id="IPR002075">
    <property type="entry name" value="NTF2_dom"/>
</dbReference>
<gene>
    <name evidence="2" type="ORF">A7C99_3407</name>
</gene>
<dbReference type="PROSITE" id="PS50177">
    <property type="entry name" value="NTF2_DOMAIN"/>
    <property type="match status" value="1"/>
</dbReference>
<reference evidence="2 3" key="1">
    <citation type="submission" date="2016-05" db="EMBL/GenBank/DDBJ databases">
        <title>Genome sequencing of Trichophyton rubrum CMCC(F)T1i isolated from hair.</title>
        <authorList>
            <person name="Zhan P."/>
            <person name="Tao Y."/>
            <person name="Liu W."/>
        </authorList>
    </citation>
    <scope>NUCLEOTIDE SEQUENCE [LARGE SCALE GENOMIC DNA]</scope>
    <source>
        <strain evidence="3">CMCC(F)T1i</strain>
    </source>
</reference>
<feature type="domain" description="NTF2" evidence="1">
    <location>
        <begin position="17"/>
        <end position="52"/>
    </location>
</feature>
<sequence>MTAAIQEDILTKVSTDATTNFVQSYYSALDNARSTLSTFYAPTVTNLLFNGNIVADGASVQDIFVNQLPPTHYEVQSYDCQVLNPNYPMIPPATADNVASPFGANANRNTSDPVKNMSILVIGSDNHLDALYHLPDSTAKLAIKPLGIFKGLLSGTTLRYGAREDIPSIAKIRTSIPLV</sequence>
<dbReference type="Pfam" id="PF02136">
    <property type="entry name" value="NTF2"/>
    <property type="match status" value="1"/>
</dbReference>
<dbReference type="InterPro" id="IPR018222">
    <property type="entry name" value="Nuclear_transport_factor_2_euk"/>
</dbReference>
<proteinExistence type="predicted"/>
<name>A0A178F208_TRIRU</name>
<dbReference type="AlphaFoldDB" id="A0A178F208"/>
<evidence type="ECO:0000313" key="3">
    <source>
        <dbReference type="Proteomes" id="UP000243015"/>
    </source>
</evidence>
<accession>A0A178F208</accession>
<organism evidence="2 3">
    <name type="scientific">Trichophyton rubrum</name>
    <name type="common">Athlete's foot fungus</name>
    <name type="synonym">Epidermophyton rubrum</name>
    <dbReference type="NCBI Taxonomy" id="5551"/>
    <lineage>
        <taxon>Eukaryota</taxon>
        <taxon>Fungi</taxon>
        <taxon>Dikarya</taxon>
        <taxon>Ascomycota</taxon>
        <taxon>Pezizomycotina</taxon>
        <taxon>Eurotiomycetes</taxon>
        <taxon>Eurotiomycetidae</taxon>
        <taxon>Onygenales</taxon>
        <taxon>Arthrodermataceae</taxon>
        <taxon>Trichophyton</taxon>
    </lineage>
</organism>
<dbReference type="InterPro" id="IPR032710">
    <property type="entry name" value="NTF2-like_dom_sf"/>
</dbReference>
<protein>
    <recommendedName>
        <fullName evidence="1">NTF2 domain-containing protein</fullName>
    </recommendedName>
</protein>
<dbReference type="SUPFAM" id="SSF54427">
    <property type="entry name" value="NTF2-like"/>
    <property type="match status" value="1"/>
</dbReference>
<dbReference type="Proteomes" id="UP000243015">
    <property type="component" value="Unassembled WGS sequence"/>
</dbReference>
<dbReference type="Gene3D" id="3.10.450.50">
    <property type="match status" value="1"/>
</dbReference>
<comment type="caution">
    <text evidence="2">The sequence shown here is derived from an EMBL/GenBank/DDBJ whole genome shotgun (WGS) entry which is preliminary data.</text>
</comment>
<dbReference type="EMBL" id="LHPM01000013">
    <property type="protein sequence ID" value="OAL66299.1"/>
    <property type="molecule type" value="Genomic_DNA"/>
</dbReference>
<evidence type="ECO:0000313" key="2">
    <source>
        <dbReference type="EMBL" id="OAL66299.1"/>
    </source>
</evidence>
<dbReference type="VEuPathDB" id="FungiDB:TERG_01552"/>
<evidence type="ECO:0000259" key="1">
    <source>
        <dbReference type="PROSITE" id="PS50177"/>
    </source>
</evidence>